<comment type="similarity">
    <text evidence="6">Belongs to the binding-protein-dependent transport system permease family.</text>
</comment>
<feature type="transmembrane region" description="Helical" evidence="6">
    <location>
        <begin position="25"/>
        <end position="45"/>
    </location>
</feature>
<evidence type="ECO:0000313" key="9">
    <source>
        <dbReference type="Proteomes" id="UP001649381"/>
    </source>
</evidence>
<evidence type="ECO:0000256" key="2">
    <source>
        <dbReference type="ARBA" id="ARBA00022448"/>
    </source>
</evidence>
<evidence type="ECO:0000259" key="7">
    <source>
        <dbReference type="PROSITE" id="PS50928"/>
    </source>
</evidence>
<dbReference type="EMBL" id="JAKIJS010000001">
    <property type="protein sequence ID" value="MCF6136204.1"/>
    <property type="molecule type" value="Genomic_DNA"/>
</dbReference>
<dbReference type="InterPro" id="IPR051204">
    <property type="entry name" value="ABC_transp_perm/SBD"/>
</dbReference>
<feature type="transmembrane region" description="Helical" evidence="6">
    <location>
        <begin position="135"/>
        <end position="161"/>
    </location>
</feature>
<comment type="caution">
    <text evidence="8">The sequence shown here is derived from an EMBL/GenBank/DDBJ whole genome shotgun (WGS) entry which is preliminary data.</text>
</comment>
<keyword evidence="5 6" id="KW-0472">Membrane</keyword>
<dbReference type="RefSeq" id="WP_236330488.1">
    <property type="nucleotide sequence ID" value="NZ_JAKIJS010000001.1"/>
</dbReference>
<dbReference type="InterPro" id="IPR000515">
    <property type="entry name" value="MetI-like"/>
</dbReference>
<feature type="transmembrane region" description="Helical" evidence="6">
    <location>
        <begin position="78"/>
        <end position="96"/>
    </location>
</feature>
<keyword evidence="9" id="KW-1185">Reference proteome</keyword>
<dbReference type="Pfam" id="PF00528">
    <property type="entry name" value="BPD_transp_1"/>
    <property type="match status" value="1"/>
</dbReference>
<dbReference type="PANTHER" id="PTHR30177:SF28">
    <property type="entry name" value="CHOLINE TRANSPORT SYSTEM PERMEASE PROTEIN OPUBB"/>
    <property type="match status" value="1"/>
</dbReference>
<evidence type="ECO:0000256" key="1">
    <source>
        <dbReference type="ARBA" id="ARBA00004141"/>
    </source>
</evidence>
<evidence type="ECO:0000256" key="3">
    <source>
        <dbReference type="ARBA" id="ARBA00022692"/>
    </source>
</evidence>
<evidence type="ECO:0000256" key="6">
    <source>
        <dbReference type="RuleBase" id="RU363032"/>
    </source>
</evidence>
<keyword evidence="2 6" id="KW-0813">Transport</keyword>
<keyword evidence="4 6" id="KW-1133">Transmembrane helix</keyword>
<evidence type="ECO:0000256" key="5">
    <source>
        <dbReference type="ARBA" id="ARBA00023136"/>
    </source>
</evidence>
<dbReference type="PANTHER" id="PTHR30177">
    <property type="entry name" value="GLYCINE BETAINE/L-PROLINE TRANSPORT SYSTEM PERMEASE PROTEIN PROW"/>
    <property type="match status" value="1"/>
</dbReference>
<proteinExistence type="inferred from homology"/>
<dbReference type="CDD" id="cd06261">
    <property type="entry name" value="TM_PBP2"/>
    <property type="match status" value="1"/>
</dbReference>
<dbReference type="Proteomes" id="UP001649381">
    <property type="component" value="Unassembled WGS sequence"/>
</dbReference>
<gene>
    <name evidence="8" type="ORF">L2716_00590</name>
</gene>
<evidence type="ECO:0000256" key="4">
    <source>
        <dbReference type="ARBA" id="ARBA00022989"/>
    </source>
</evidence>
<dbReference type="InterPro" id="IPR035906">
    <property type="entry name" value="MetI-like_sf"/>
</dbReference>
<feature type="transmembrane region" description="Helical" evidence="6">
    <location>
        <begin position="52"/>
        <end position="72"/>
    </location>
</feature>
<accession>A0ABS9GTM4</accession>
<feature type="domain" description="ABC transmembrane type-1" evidence="7">
    <location>
        <begin position="21"/>
        <end position="200"/>
    </location>
</feature>
<dbReference type="PROSITE" id="PS50928">
    <property type="entry name" value="ABC_TM1"/>
    <property type="match status" value="1"/>
</dbReference>
<sequence>MDWSKFIDTFILRWPTILEALQEHLYLSFVSIFIGILISVPLGIVISRLKKIAELVIGITAVFQTIPSLALFGFLLPVFGIGSTPAIIALMVYALLPILRNTYTGIVGVDDSLIQAGKGMGMTSGQILWKIELPLALPVIMAGIRTATVLTIGVATLATFIGAGGLGDIIYRGLSTLNNELVLAGAIPAALLAIFFDTILKGIERIVTPKGLKKQD</sequence>
<feature type="transmembrane region" description="Helical" evidence="6">
    <location>
        <begin position="181"/>
        <end position="200"/>
    </location>
</feature>
<protein>
    <submittedName>
        <fullName evidence="8">ABC transporter permease</fullName>
    </submittedName>
</protein>
<reference evidence="8 9" key="1">
    <citation type="submission" date="2022-01" db="EMBL/GenBank/DDBJ databases">
        <title>Alkalihalobacillus sp. EGI L200015, a novel bacterium isolated from a salt lake sediment.</title>
        <authorList>
            <person name="Gao L."/>
            <person name="Fang B.-Z."/>
            <person name="Li W.-J."/>
        </authorList>
    </citation>
    <scope>NUCLEOTIDE SEQUENCE [LARGE SCALE GENOMIC DNA]</scope>
    <source>
        <strain evidence="8 9">KCTC 12718</strain>
    </source>
</reference>
<name>A0ABS9GTM4_9BACL</name>
<keyword evidence="3 6" id="KW-0812">Transmembrane</keyword>
<evidence type="ECO:0000313" key="8">
    <source>
        <dbReference type="EMBL" id="MCF6136204.1"/>
    </source>
</evidence>
<dbReference type="SUPFAM" id="SSF161098">
    <property type="entry name" value="MetI-like"/>
    <property type="match status" value="1"/>
</dbReference>
<comment type="subcellular location">
    <subcellularLocation>
        <location evidence="6">Cell membrane</location>
        <topology evidence="6">Multi-pass membrane protein</topology>
    </subcellularLocation>
    <subcellularLocation>
        <location evidence="1">Membrane</location>
        <topology evidence="1">Multi-pass membrane protein</topology>
    </subcellularLocation>
</comment>
<dbReference type="Gene3D" id="1.10.3720.10">
    <property type="entry name" value="MetI-like"/>
    <property type="match status" value="1"/>
</dbReference>
<organism evidence="8 9">
    <name type="scientific">Pseudalkalibacillus berkeleyi</name>
    <dbReference type="NCBI Taxonomy" id="1069813"/>
    <lineage>
        <taxon>Bacteria</taxon>
        <taxon>Bacillati</taxon>
        <taxon>Bacillota</taxon>
        <taxon>Bacilli</taxon>
        <taxon>Bacillales</taxon>
        <taxon>Fictibacillaceae</taxon>
        <taxon>Pseudalkalibacillus</taxon>
    </lineage>
</organism>